<name>A0A2W1J8E6_9CYAN</name>
<dbReference type="Proteomes" id="UP000248857">
    <property type="component" value="Unassembled WGS sequence"/>
</dbReference>
<keyword evidence="1" id="KW-0808">Transferase</keyword>
<evidence type="ECO:0000313" key="1">
    <source>
        <dbReference type="EMBL" id="PZD70600.1"/>
    </source>
</evidence>
<dbReference type="Gene3D" id="2.160.20.80">
    <property type="entry name" value="E3 ubiquitin-protein ligase SopA"/>
    <property type="match status" value="1"/>
</dbReference>
<dbReference type="GO" id="GO:0004674">
    <property type="term" value="F:protein serine/threonine kinase activity"/>
    <property type="evidence" value="ECO:0007669"/>
    <property type="project" value="UniProtKB-EC"/>
</dbReference>
<keyword evidence="1" id="KW-0418">Kinase</keyword>
<dbReference type="Pfam" id="PF13599">
    <property type="entry name" value="Pentapeptide_4"/>
    <property type="match status" value="1"/>
</dbReference>
<dbReference type="PANTHER" id="PTHR14136:SF17">
    <property type="entry name" value="BTB_POZ DOMAIN-CONTAINING PROTEIN KCTD9"/>
    <property type="match status" value="1"/>
</dbReference>
<organism evidence="1 2">
    <name type="scientific">Acaryochloris thomasi RCC1774</name>
    <dbReference type="NCBI Taxonomy" id="1764569"/>
    <lineage>
        <taxon>Bacteria</taxon>
        <taxon>Bacillati</taxon>
        <taxon>Cyanobacteriota</taxon>
        <taxon>Cyanophyceae</taxon>
        <taxon>Acaryochloridales</taxon>
        <taxon>Acaryochloridaceae</taxon>
        <taxon>Acaryochloris</taxon>
        <taxon>Acaryochloris thomasi</taxon>
    </lineage>
</organism>
<gene>
    <name evidence="1" type="primary">spkB_19</name>
    <name evidence="1" type="ORF">C1752_10450</name>
</gene>
<protein>
    <submittedName>
        <fullName evidence="1">Serine/threonine-protein kinase B</fullName>
        <ecNumber evidence="1">2.7.11.1</ecNumber>
    </submittedName>
</protein>
<dbReference type="AlphaFoldDB" id="A0A2W1J8E6"/>
<sequence>MELIDRSIAVSGSSEINLEDAISLISLDKEHILSDVGRGRIKATRVNGEWMFDRQDLCVYQYYYYPDCDQLEPSTLSFPTPLTPESVWREYQRGARDFSCRAVSNNADFSCKSLPEIDFNYSKLAGVNFEGSDLRQANFRDANMFRVNMRNTKLAGASFEGAELRIVDFSGADLTNVNFGGSKIGKIQLQDAIIRNTQFFEGILLTTVKPDYR</sequence>
<dbReference type="SUPFAM" id="SSF141571">
    <property type="entry name" value="Pentapeptide repeat-like"/>
    <property type="match status" value="1"/>
</dbReference>
<dbReference type="EMBL" id="PQWO01000032">
    <property type="protein sequence ID" value="PZD70600.1"/>
    <property type="molecule type" value="Genomic_DNA"/>
</dbReference>
<keyword evidence="2" id="KW-1185">Reference proteome</keyword>
<dbReference type="InterPro" id="IPR051082">
    <property type="entry name" value="Pentapeptide-BTB/POZ_domain"/>
</dbReference>
<comment type="caution">
    <text evidence="1">The sequence shown here is derived from an EMBL/GenBank/DDBJ whole genome shotgun (WGS) entry which is preliminary data.</text>
</comment>
<dbReference type="EC" id="2.7.11.1" evidence="1"/>
<accession>A0A2W1J8E6</accession>
<reference evidence="1 2" key="1">
    <citation type="journal article" date="2018" name="Sci. Rep.">
        <title>A novel species of the marine cyanobacterium Acaryochloris with a unique pigment content and lifestyle.</title>
        <authorList>
            <person name="Partensky F."/>
            <person name="Six C."/>
            <person name="Ratin M."/>
            <person name="Garczarek L."/>
            <person name="Vaulot D."/>
            <person name="Probert I."/>
            <person name="Calteau A."/>
            <person name="Gourvil P."/>
            <person name="Marie D."/>
            <person name="Grebert T."/>
            <person name="Bouchier C."/>
            <person name="Le Panse S."/>
            <person name="Gachenot M."/>
            <person name="Rodriguez F."/>
            <person name="Garrido J.L."/>
        </authorList>
    </citation>
    <scope>NUCLEOTIDE SEQUENCE [LARGE SCALE GENOMIC DNA]</scope>
    <source>
        <strain evidence="1 2">RCC1774</strain>
    </source>
</reference>
<proteinExistence type="predicted"/>
<dbReference type="InterPro" id="IPR001646">
    <property type="entry name" value="5peptide_repeat"/>
</dbReference>
<dbReference type="PANTHER" id="PTHR14136">
    <property type="entry name" value="BTB_POZ DOMAIN-CONTAINING PROTEIN KCTD9"/>
    <property type="match status" value="1"/>
</dbReference>
<evidence type="ECO:0000313" key="2">
    <source>
        <dbReference type="Proteomes" id="UP000248857"/>
    </source>
</evidence>